<keyword evidence="2" id="KW-0472">Membrane</keyword>
<evidence type="ECO:0000256" key="2">
    <source>
        <dbReference type="SAM" id="Phobius"/>
    </source>
</evidence>
<keyword evidence="2" id="KW-0812">Transmembrane</keyword>
<feature type="compositionally biased region" description="Basic and acidic residues" evidence="1">
    <location>
        <begin position="87"/>
        <end position="100"/>
    </location>
</feature>
<dbReference type="AlphaFoldDB" id="A0A7W1WSQ9"/>
<accession>A0A7W1WSQ9</accession>
<comment type="caution">
    <text evidence="3">The sequence shown here is derived from an EMBL/GenBank/DDBJ whole genome shotgun (WGS) entry which is preliminary data.</text>
</comment>
<feature type="compositionally biased region" description="Basic and acidic residues" evidence="1">
    <location>
        <begin position="243"/>
        <end position="260"/>
    </location>
</feature>
<name>A0A7W1WSQ9_9BACL</name>
<feature type="transmembrane region" description="Helical" evidence="2">
    <location>
        <begin position="12"/>
        <end position="30"/>
    </location>
</feature>
<keyword evidence="4" id="KW-1185">Reference proteome</keyword>
<feature type="compositionally biased region" description="Basic and acidic residues" evidence="1">
    <location>
        <begin position="46"/>
        <end position="70"/>
    </location>
</feature>
<feature type="compositionally biased region" description="Acidic residues" evidence="1">
    <location>
        <begin position="211"/>
        <end position="224"/>
    </location>
</feature>
<feature type="compositionally biased region" description="Basic and acidic residues" evidence="1">
    <location>
        <begin position="177"/>
        <end position="192"/>
    </location>
</feature>
<feature type="region of interest" description="Disordered" evidence="1">
    <location>
        <begin position="46"/>
        <end position="314"/>
    </location>
</feature>
<evidence type="ECO:0000313" key="3">
    <source>
        <dbReference type="EMBL" id="MBA4495354.1"/>
    </source>
</evidence>
<dbReference type="EMBL" id="JACEIQ010000014">
    <property type="protein sequence ID" value="MBA4495354.1"/>
    <property type="molecule type" value="Genomic_DNA"/>
</dbReference>
<feature type="compositionally biased region" description="Basic residues" evidence="1">
    <location>
        <begin position="302"/>
        <end position="314"/>
    </location>
</feature>
<organism evidence="3 4">
    <name type="scientific">Paenactinomyces guangxiensis</name>
    <dbReference type="NCBI Taxonomy" id="1490290"/>
    <lineage>
        <taxon>Bacteria</taxon>
        <taxon>Bacillati</taxon>
        <taxon>Bacillota</taxon>
        <taxon>Bacilli</taxon>
        <taxon>Bacillales</taxon>
        <taxon>Thermoactinomycetaceae</taxon>
        <taxon>Paenactinomyces</taxon>
    </lineage>
</organism>
<dbReference type="Proteomes" id="UP000535491">
    <property type="component" value="Unassembled WGS sequence"/>
</dbReference>
<sequence>MESILSNPLVWGGGGILVIALIILISVAISKRRAREVEELEKMFPVRNPDQDGTEKIPVEKVRRTTLEREKRKKSGQYPTEPKMPPKKGEKAFPGEDKEIIITGGDASEPEPSQKQPVDQEEKRRSPSFFKTRSKRKTSSRNSDELEDLTGMMEEVEDQEESFAIKRTTKKATVENNSKESTEEKADEKKVDAATSRRLYKRSLLNPGSVLDEDSEETVPESEDLSASTRMGGDALTHRTVKKDKNDEEYSDENQGKISEEAPSGYFGKRQGFPTRSVQKKQPGPLPEAQDGHEEVNELPSRSKRRPKKKFFKR</sequence>
<evidence type="ECO:0000256" key="1">
    <source>
        <dbReference type="SAM" id="MobiDB-lite"/>
    </source>
</evidence>
<gene>
    <name evidence="3" type="ORF">H1191_13670</name>
</gene>
<protein>
    <submittedName>
        <fullName evidence="3">Uncharacterized protein</fullName>
    </submittedName>
</protein>
<proteinExistence type="predicted"/>
<dbReference type="RefSeq" id="WP_181752708.1">
    <property type="nucleotide sequence ID" value="NZ_JACEIQ010000014.1"/>
</dbReference>
<keyword evidence="2" id="KW-1133">Transmembrane helix</keyword>
<evidence type="ECO:0000313" key="4">
    <source>
        <dbReference type="Proteomes" id="UP000535491"/>
    </source>
</evidence>
<reference evidence="3 4" key="1">
    <citation type="submission" date="2020-07" db="EMBL/GenBank/DDBJ databases">
        <authorList>
            <person name="Feng H."/>
        </authorList>
    </citation>
    <scope>NUCLEOTIDE SEQUENCE [LARGE SCALE GENOMIC DNA]</scope>
    <source>
        <strain evidence="4">s-10</strain>
    </source>
</reference>